<comment type="catalytic activity">
    <reaction evidence="7 8">
        <text>N(6)-[(R)-dihydrolipoyl]-L-lysyl-[protein] + acetyl-CoA = N(6)-[(R)-S(8)-acetyldihydrolipoyl]-L-lysyl-[protein] + CoA</text>
        <dbReference type="Rhea" id="RHEA:17017"/>
        <dbReference type="Rhea" id="RHEA-COMP:10475"/>
        <dbReference type="Rhea" id="RHEA-COMP:10478"/>
        <dbReference type="ChEBI" id="CHEBI:57287"/>
        <dbReference type="ChEBI" id="CHEBI:57288"/>
        <dbReference type="ChEBI" id="CHEBI:83100"/>
        <dbReference type="ChEBI" id="CHEBI:83111"/>
        <dbReference type="EC" id="2.3.1.12"/>
    </reaction>
</comment>
<comment type="subunit">
    <text evidence="2">Forms a 24-polypeptide structural core with octahedral symmetry.</text>
</comment>
<dbReference type="SUPFAM" id="SSF47005">
    <property type="entry name" value="Peripheral subunit-binding domain of 2-oxo acid dehydrogenase complex"/>
    <property type="match status" value="1"/>
</dbReference>
<dbReference type="EMBL" id="JACIDT010000012">
    <property type="protein sequence ID" value="MBB3927469.1"/>
    <property type="molecule type" value="Genomic_DNA"/>
</dbReference>
<dbReference type="NCBIfam" id="TIGR01349">
    <property type="entry name" value="PDHac_trf_mito"/>
    <property type="match status" value="1"/>
</dbReference>
<dbReference type="PROSITE" id="PS00189">
    <property type="entry name" value="LIPOYL"/>
    <property type="match status" value="1"/>
</dbReference>
<dbReference type="Gene3D" id="4.10.320.10">
    <property type="entry name" value="E3-binding domain"/>
    <property type="match status" value="1"/>
</dbReference>
<dbReference type="PANTHER" id="PTHR23151">
    <property type="entry name" value="DIHYDROLIPOAMIDE ACETYL/SUCCINYL-TRANSFERASE-RELATED"/>
    <property type="match status" value="1"/>
</dbReference>
<organism evidence="12 13">
    <name type="scientific">Sphingobium jiangsuense</name>
    <dbReference type="NCBI Taxonomy" id="870476"/>
    <lineage>
        <taxon>Bacteria</taxon>
        <taxon>Pseudomonadati</taxon>
        <taxon>Pseudomonadota</taxon>
        <taxon>Alphaproteobacteria</taxon>
        <taxon>Sphingomonadales</taxon>
        <taxon>Sphingomonadaceae</taxon>
        <taxon>Sphingobium</taxon>
    </lineage>
</organism>
<feature type="compositionally biased region" description="Pro residues" evidence="9">
    <location>
        <begin position="115"/>
        <end position="125"/>
    </location>
</feature>
<dbReference type="InterPro" id="IPR004167">
    <property type="entry name" value="PSBD"/>
</dbReference>
<evidence type="ECO:0000256" key="2">
    <source>
        <dbReference type="ARBA" id="ARBA00011484"/>
    </source>
</evidence>
<evidence type="ECO:0000256" key="3">
    <source>
        <dbReference type="ARBA" id="ARBA00022679"/>
    </source>
</evidence>
<dbReference type="InterPro" id="IPR001078">
    <property type="entry name" value="2-oxoacid_DH_actylTfrase"/>
</dbReference>
<dbReference type="Pfam" id="PF02817">
    <property type="entry name" value="E3_binding"/>
    <property type="match status" value="1"/>
</dbReference>
<keyword evidence="13" id="KW-1185">Reference proteome</keyword>
<dbReference type="Proteomes" id="UP000571950">
    <property type="component" value="Unassembled WGS sequence"/>
</dbReference>
<evidence type="ECO:0000259" key="10">
    <source>
        <dbReference type="PROSITE" id="PS50968"/>
    </source>
</evidence>
<feature type="domain" description="Peripheral subunit-binding (PSBD)" evidence="11">
    <location>
        <begin position="135"/>
        <end position="172"/>
    </location>
</feature>
<dbReference type="InterPro" id="IPR023213">
    <property type="entry name" value="CAT-like_dom_sf"/>
</dbReference>
<dbReference type="Pfam" id="PF00364">
    <property type="entry name" value="Biotin_lipoyl"/>
    <property type="match status" value="1"/>
</dbReference>
<comment type="similarity">
    <text evidence="1 8">Belongs to the 2-oxoacid dehydrogenase family.</text>
</comment>
<dbReference type="GO" id="GO:0004742">
    <property type="term" value="F:dihydrolipoyllysine-residue acetyltransferase activity"/>
    <property type="evidence" value="ECO:0007669"/>
    <property type="project" value="UniProtKB-UniRule"/>
</dbReference>
<name>A0A7W6BK94_9SPHN</name>
<dbReference type="SUPFAM" id="SSF52777">
    <property type="entry name" value="CoA-dependent acyltransferases"/>
    <property type="match status" value="1"/>
</dbReference>
<dbReference type="AlphaFoldDB" id="A0A7W6BK94"/>
<proteinExistence type="inferred from homology"/>
<keyword evidence="3 8" id="KW-0808">Transferase</keyword>
<dbReference type="SUPFAM" id="SSF51230">
    <property type="entry name" value="Single hybrid motif"/>
    <property type="match status" value="1"/>
</dbReference>
<evidence type="ECO:0000256" key="9">
    <source>
        <dbReference type="SAM" id="MobiDB-lite"/>
    </source>
</evidence>
<evidence type="ECO:0000313" key="13">
    <source>
        <dbReference type="Proteomes" id="UP000571950"/>
    </source>
</evidence>
<dbReference type="InterPro" id="IPR036625">
    <property type="entry name" value="E3-bd_dom_sf"/>
</dbReference>
<keyword evidence="4 8" id="KW-0450">Lipoyl</keyword>
<evidence type="ECO:0000256" key="8">
    <source>
        <dbReference type="RuleBase" id="RU361137"/>
    </source>
</evidence>
<comment type="cofactor">
    <cofactor evidence="8">
        <name>(R)-lipoate</name>
        <dbReference type="ChEBI" id="CHEBI:83088"/>
    </cofactor>
    <text evidence="8">Binds 1 lipoyl cofactor covalently.</text>
</comment>
<dbReference type="GO" id="GO:0045254">
    <property type="term" value="C:pyruvate dehydrogenase complex"/>
    <property type="evidence" value="ECO:0007669"/>
    <property type="project" value="UniProtKB-UniRule"/>
</dbReference>
<protein>
    <recommendedName>
        <fullName evidence="8">Acetyltransferase component of pyruvate dehydrogenase complex</fullName>
        <ecNumber evidence="8">2.3.1.12</ecNumber>
    </recommendedName>
</protein>
<dbReference type="GO" id="GO:0006086">
    <property type="term" value="P:pyruvate decarboxylation to acetyl-CoA"/>
    <property type="evidence" value="ECO:0007669"/>
    <property type="project" value="InterPro"/>
</dbReference>
<dbReference type="Gene3D" id="2.40.50.100">
    <property type="match status" value="1"/>
</dbReference>
<dbReference type="InterPro" id="IPR011053">
    <property type="entry name" value="Single_hybrid_motif"/>
</dbReference>
<dbReference type="FunFam" id="2.40.50.100:FF:000010">
    <property type="entry name" value="Acetyltransferase component of pyruvate dehydrogenase complex"/>
    <property type="match status" value="1"/>
</dbReference>
<dbReference type="InterPro" id="IPR003016">
    <property type="entry name" value="2-oxoA_DH_lipoyl-BS"/>
</dbReference>
<keyword evidence="12" id="KW-0670">Pyruvate</keyword>
<dbReference type="InterPro" id="IPR045257">
    <property type="entry name" value="E2/Pdx1"/>
</dbReference>
<feature type="region of interest" description="Disordered" evidence="9">
    <location>
        <begin position="105"/>
        <end position="125"/>
    </location>
</feature>
<dbReference type="PROSITE" id="PS50968">
    <property type="entry name" value="BIOTINYL_LIPOYL"/>
    <property type="match status" value="1"/>
</dbReference>
<feature type="domain" description="Lipoyl-binding" evidence="10">
    <location>
        <begin position="1"/>
        <end position="72"/>
    </location>
</feature>
<comment type="function">
    <text evidence="6">The pyruvate dehydrogenase complex catalyzes the overall conversion of pyruvate to acetyl-CoA and CO(2). It contains multiple copies of three enzymatic components: pyruvate dehydrogenase (E1), dihydrolipoamide acetyltransferase (E2) and lipoamide dehydrogenase (E3).</text>
</comment>
<gene>
    <name evidence="12" type="ORF">GGR43_003200</name>
</gene>
<dbReference type="Gene3D" id="3.30.559.10">
    <property type="entry name" value="Chloramphenicol acetyltransferase-like domain"/>
    <property type="match status" value="1"/>
</dbReference>
<evidence type="ECO:0000256" key="1">
    <source>
        <dbReference type="ARBA" id="ARBA00007317"/>
    </source>
</evidence>
<dbReference type="EC" id="2.3.1.12" evidence="8"/>
<evidence type="ECO:0000256" key="5">
    <source>
        <dbReference type="ARBA" id="ARBA00023315"/>
    </source>
</evidence>
<evidence type="ECO:0000259" key="11">
    <source>
        <dbReference type="PROSITE" id="PS51826"/>
    </source>
</evidence>
<dbReference type="Pfam" id="PF00198">
    <property type="entry name" value="2-oxoacid_dh"/>
    <property type="match status" value="1"/>
</dbReference>
<dbReference type="InterPro" id="IPR006257">
    <property type="entry name" value="LAT1"/>
</dbReference>
<dbReference type="PROSITE" id="PS51826">
    <property type="entry name" value="PSBD"/>
    <property type="match status" value="1"/>
</dbReference>
<dbReference type="PANTHER" id="PTHR23151:SF90">
    <property type="entry name" value="DIHYDROLIPOYLLYSINE-RESIDUE ACETYLTRANSFERASE COMPONENT OF PYRUVATE DEHYDROGENASE COMPLEX, MITOCHONDRIAL-RELATED"/>
    <property type="match status" value="1"/>
</dbReference>
<sequence>MPALSPTMEEGTLAKWLVKPGDTVASGDLLAEIETDKATMEFEAVDEGTIAEILVPEGTEGVKVGTVICVMAEEGEDASSAKASVKAAPPAAAAPAPAVEVKPAEAPAPAASAPAPAPAAAPAPAPLAVSGDRVKATPIARRIAAAKGIDLASVKGTGPNGRIVKADIENLGAAPAAAAAAPAPAAASAPAPVAAQDFGIPHVAEKLSNMRKTIARRLTESKQQVPHIYLTVDIRLDALLKLRTELNASLESRGVKLSVNDMLIKALAISLMQVPECNVQFAGDQLLKFSRADISVAVSIPSGLITPIVKGADSKSVAAISTEMKDLGARAREGKLKPEEYQGGTASISNMGMMGIKQFEAVINPPQAMIMAIGAGEKRPYVVDDALQIATVMSATGSFDHRAIDGADGAKLMAAFRELVENPLGMLA</sequence>
<comment type="caution">
    <text evidence="12">The sequence shown here is derived from an EMBL/GenBank/DDBJ whole genome shotgun (WGS) entry which is preliminary data.</text>
</comment>
<evidence type="ECO:0000256" key="6">
    <source>
        <dbReference type="ARBA" id="ARBA00025211"/>
    </source>
</evidence>
<keyword evidence="5 8" id="KW-0012">Acyltransferase</keyword>
<evidence type="ECO:0000256" key="7">
    <source>
        <dbReference type="ARBA" id="ARBA00048370"/>
    </source>
</evidence>
<dbReference type="CDD" id="cd06849">
    <property type="entry name" value="lipoyl_domain"/>
    <property type="match status" value="1"/>
</dbReference>
<evidence type="ECO:0000256" key="4">
    <source>
        <dbReference type="ARBA" id="ARBA00022823"/>
    </source>
</evidence>
<evidence type="ECO:0000313" key="12">
    <source>
        <dbReference type="EMBL" id="MBB3927469.1"/>
    </source>
</evidence>
<reference evidence="12 13" key="1">
    <citation type="submission" date="2020-08" db="EMBL/GenBank/DDBJ databases">
        <title>Genomic Encyclopedia of Type Strains, Phase IV (KMG-IV): sequencing the most valuable type-strain genomes for metagenomic binning, comparative biology and taxonomic classification.</title>
        <authorList>
            <person name="Goeker M."/>
        </authorList>
    </citation>
    <scope>NUCLEOTIDE SEQUENCE [LARGE SCALE GENOMIC DNA]</scope>
    <source>
        <strain evidence="12 13">DSM 26189</strain>
    </source>
</reference>
<dbReference type="InterPro" id="IPR000089">
    <property type="entry name" value="Biotin_lipoyl"/>
</dbReference>
<accession>A0A7W6BK94</accession>
<feature type="compositionally biased region" description="Low complexity" evidence="9">
    <location>
        <begin position="105"/>
        <end position="114"/>
    </location>
</feature>